<keyword evidence="10" id="KW-1185">Reference proteome</keyword>
<dbReference type="GO" id="GO:0005886">
    <property type="term" value="C:plasma membrane"/>
    <property type="evidence" value="ECO:0007669"/>
    <property type="project" value="UniProtKB-SubCell"/>
</dbReference>
<evidence type="ECO:0000256" key="2">
    <source>
        <dbReference type="ARBA" id="ARBA00009298"/>
    </source>
</evidence>
<feature type="transmembrane region" description="Helical" evidence="7">
    <location>
        <begin position="97"/>
        <end position="114"/>
    </location>
</feature>
<comment type="similarity">
    <text evidence="2 7">Belongs to the MgtC/SapB family.</text>
</comment>
<evidence type="ECO:0000313" key="10">
    <source>
        <dbReference type="Proteomes" id="UP000055136"/>
    </source>
</evidence>
<comment type="subcellular location">
    <subcellularLocation>
        <location evidence="7">Cell inner membrane</location>
        <topology evidence="7">Multi-pass membrane protein</topology>
    </subcellularLocation>
    <subcellularLocation>
        <location evidence="1">Cell membrane</location>
        <topology evidence="1">Multi-pass membrane protein</topology>
    </subcellularLocation>
</comment>
<dbReference type="InterPro" id="IPR049177">
    <property type="entry name" value="MgtC_SapB_SrpB_YhiD_N"/>
</dbReference>
<feature type="domain" description="MgtC/SapB/SrpB/YhiD N-terminal" evidence="8">
    <location>
        <begin position="18"/>
        <end position="140"/>
    </location>
</feature>
<feature type="transmembrane region" description="Helical" evidence="7">
    <location>
        <begin position="42"/>
        <end position="62"/>
    </location>
</feature>
<evidence type="ECO:0000313" key="9">
    <source>
        <dbReference type="EMBL" id="ALP54861.1"/>
    </source>
</evidence>
<dbReference type="PRINTS" id="PR01837">
    <property type="entry name" value="MGTCSAPBPROT"/>
</dbReference>
<keyword evidence="7" id="KW-0997">Cell inner membrane</keyword>
<sequence length="153" mass="16415">MEAWVTGWNNLASHLGHMALAYVLALPIAWDREYRSQGAGLRTFPLVAVGSCAFVLIGMAVLSNSESHARILYGLMTGLGFIGGGAILKSEAGVKGSATAASIWITGAMGAAVAWQRYEIAIFLSLVDFLTLRLGARLKRAFGRNHNRDNPPR</sequence>
<protein>
    <recommendedName>
        <fullName evidence="7">Protein MgtC</fullName>
    </recommendedName>
</protein>
<evidence type="ECO:0000256" key="7">
    <source>
        <dbReference type="RuleBase" id="RU365041"/>
    </source>
</evidence>
<dbReference type="PANTHER" id="PTHR33778:SF1">
    <property type="entry name" value="MAGNESIUM TRANSPORTER YHID-RELATED"/>
    <property type="match status" value="1"/>
</dbReference>
<dbReference type="AlphaFoldDB" id="A0A0S2TIH5"/>
<dbReference type="InterPro" id="IPR003416">
    <property type="entry name" value="MgtC/SapB/SrpB/YhiD_fam"/>
</dbReference>
<evidence type="ECO:0000256" key="1">
    <source>
        <dbReference type="ARBA" id="ARBA00004651"/>
    </source>
</evidence>
<evidence type="ECO:0000259" key="8">
    <source>
        <dbReference type="Pfam" id="PF02308"/>
    </source>
</evidence>
<dbReference type="KEGG" id="tee:Tel_12440"/>
<organism evidence="9 10">
    <name type="scientific">Candidatus Tenderia electrophaga</name>
    <dbReference type="NCBI Taxonomy" id="1748243"/>
    <lineage>
        <taxon>Bacteria</taxon>
        <taxon>Pseudomonadati</taxon>
        <taxon>Pseudomonadota</taxon>
        <taxon>Gammaproteobacteria</taxon>
        <taxon>Candidatus Tenderiales</taxon>
        <taxon>Candidatus Tenderiaceae</taxon>
        <taxon>Candidatus Tenderia</taxon>
    </lineage>
</organism>
<reference evidence="9" key="1">
    <citation type="submission" date="2015-10" db="EMBL/GenBank/DDBJ databases">
        <title>Description of Candidatus Tenderia electrophaga gen. nov, sp. nov., an Uncultivated Electroautotroph from a Biocathode Enrichment.</title>
        <authorList>
            <person name="Eddie B.J."/>
            <person name="Malanoski A.P."/>
            <person name="Wang Z."/>
            <person name="Hall R.J."/>
            <person name="Oh S.D."/>
            <person name="Heiner C."/>
            <person name="Lin B."/>
            <person name="Strycharz-Glaven S.M."/>
        </authorList>
    </citation>
    <scope>NUCLEOTIDE SEQUENCE [LARGE SCALE GENOMIC DNA]</scope>
    <source>
        <strain evidence="9">NRL1</strain>
    </source>
</reference>
<evidence type="ECO:0000256" key="5">
    <source>
        <dbReference type="ARBA" id="ARBA00022989"/>
    </source>
</evidence>
<dbReference type="Pfam" id="PF02308">
    <property type="entry name" value="MgtC"/>
    <property type="match status" value="1"/>
</dbReference>
<feature type="transmembrane region" description="Helical" evidence="7">
    <location>
        <begin position="68"/>
        <end position="88"/>
    </location>
</feature>
<proteinExistence type="inferred from homology"/>
<gene>
    <name evidence="9" type="ORF">Tel_12440</name>
</gene>
<dbReference type="PANTHER" id="PTHR33778">
    <property type="entry name" value="PROTEIN MGTC"/>
    <property type="match status" value="1"/>
</dbReference>
<keyword evidence="4 7" id="KW-0812">Transmembrane</keyword>
<dbReference type="STRING" id="1748243.Tel_12440"/>
<name>A0A0S2TIH5_9GAMM</name>
<keyword evidence="6 7" id="KW-0472">Membrane</keyword>
<keyword evidence="5 7" id="KW-1133">Transmembrane helix</keyword>
<dbReference type="Proteomes" id="UP000055136">
    <property type="component" value="Chromosome"/>
</dbReference>
<feature type="transmembrane region" description="Helical" evidence="7">
    <location>
        <begin position="12"/>
        <end position="30"/>
    </location>
</feature>
<accession>A0A0S2TIH5</accession>
<evidence type="ECO:0000256" key="3">
    <source>
        <dbReference type="ARBA" id="ARBA00022475"/>
    </source>
</evidence>
<keyword evidence="3" id="KW-1003">Cell membrane</keyword>
<dbReference type="EMBL" id="CP013099">
    <property type="protein sequence ID" value="ALP54861.1"/>
    <property type="molecule type" value="Genomic_DNA"/>
</dbReference>
<evidence type="ECO:0000256" key="6">
    <source>
        <dbReference type="ARBA" id="ARBA00023136"/>
    </source>
</evidence>
<evidence type="ECO:0000256" key="4">
    <source>
        <dbReference type="ARBA" id="ARBA00022692"/>
    </source>
</evidence>